<gene>
    <name evidence="1" type="ORF">CL2_14890</name>
</gene>
<reference evidence="1 2" key="2">
    <citation type="submission" date="2010-03" db="EMBL/GenBank/DDBJ databases">
        <authorList>
            <person name="Pajon A."/>
        </authorList>
    </citation>
    <scope>NUCLEOTIDE SEQUENCE [LARGE SCALE GENOMIC DNA]</scope>
    <source>
        <strain evidence="1 2">SSC/2</strain>
    </source>
</reference>
<dbReference type="PATRIC" id="fig|245018.3.peg.1786"/>
<organism evidence="1 2">
    <name type="scientific">Anaerostipes hadrus</name>
    <dbReference type="NCBI Taxonomy" id="649756"/>
    <lineage>
        <taxon>Bacteria</taxon>
        <taxon>Bacillati</taxon>
        <taxon>Bacillota</taxon>
        <taxon>Clostridia</taxon>
        <taxon>Lachnospirales</taxon>
        <taxon>Lachnospiraceae</taxon>
        <taxon>Anaerostipes</taxon>
    </lineage>
</organism>
<dbReference type="EMBL" id="FP929061">
    <property type="protein sequence ID" value="CBL38432.1"/>
    <property type="molecule type" value="Genomic_DNA"/>
</dbReference>
<protein>
    <submittedName>
        <fullName evidence="1">Uncharacterized protein</fullName>
    </submittedName>
</protein>
<name>D4N0N7_ANAHA</name>
<reference evidence="1 2" key="1">
    <citation type="submission" date="2010-03" db="EMBL/GenBank/DDBJ databases">
        <title>The genome sequence of Clostridiales sp. SSC/2.</title>
        <authorList>
            <consortium name="metaHIT consortium -- http://www.metahit.eu/"/>
            <person name="Pajon A."/>
            <person name="Turner K."/>
            <person name="Parkhill J."/>
            <person name="Duncan S."/>
            <person name="Flint H."/>
        </authorList>
    </citation>
    <scope>NUCLEOTIDE SEQUENCE [LARGE SCALE GENOMIC DNA]</scope>
    <source>
        <strain evidence="1 2">SSC/2</strain>
    </source>
</reference>
<dbReference type="Proteomes" id="UP000008960">
    <property type="component" value="Chromosome"/>
</dbReference>
<sequence>MNLRQKCKKLKKENERLQKYIPGYPSPIMHVDHYQIVTLAARKELDPEYETLNYYQDLMKNYLLEDITDGVRKFVRTEQYRDMTTGRMVIEGRVKVCEPD</sequence>
<accession>D4N0N7</accession>
<dbReference type="KEGG" id="bprl:CL2_14890"/>
<proteinExistence type="predicted"/>
<evidence type="ECO:0000313" key="1">
    <source>
        <dbReference type="EMBL" id="CBL38432.1"/>
    </source>
</evidence>
<dbReference type="AlphaFoldDB" id="D4N0N7"/>
<dbReference type="RefSeq" id="WP_008390896.1">
    <property type="nucleotide sequence ID" value="NC_021016.1"/>
</dbReference>
<evidence type="ECO:0000313" key="2">
    <source>
        <dbReference type="Proteomes" id="UP000008960"/>
    </source>
</evidence>